<dbReference type="GO" id="GO:0005975">
    <property type="term" value="P:carbohydrate metabolic process"/>
    <property type="evidence" value="ECO:0007669"/>
    <property type="project" value="InterPro"/>
</dbReference>
<comment type="caution">
    <text evidence="6">The sequence shown here is derived from an EMBL/GenBank/DDBJ whole genome shotgun (WGS) entry which is preliminary data.</text>
</comment>
<dbReference type="PANTHER" id="PTHR31609:SF1">
    <property type="entry name" value="CARBOHYDRATE DEACETYLASE"/>
    <property type="match status" value="1"/>
</dbReference>
<dbReference type="Gene3D" id="3.20.20.370">
    <property type="entry name" value="Glycoside hydrolase/deacetylase"/>
    <property type="match status" value="1"/>
</dbReference>
<dbReference type="AlphaFoldDB" id="A0A940SS19"/>
<dbReference type="InterPro" id="IPR011330">
    <property type="entry name" value="Glyco_hydro/deAcase_b/a-brl"/>
</dbReference>
<evidence type="ECO:0000256" key="4">
    <source>
        <dbReference type="ARBA" id="ARBA00022842"/>
    </source>
</evidence>
<dbReference type="GO" id="GO:0016787">
    <property type="term" value="F:hydrolase activity"/>
    <property type="evidence" value="ECO:0007669"/>
    <property type="project" value="UniProtKB-KW"/>
</dbReference>
<keyword evidence="2" id="KW-0479">Metal-binding</keyword>
<dbReference type="RefSeq" id="WP_209527392.1">
    <property type="nucleotide sequence ID" value="NZ_JAEEGA010000006.1"/>
</dbReference>
<sequence>MSKRQLILRADDAGSNSSANEGVAKVIKAGMVKNVSLMAVGSKIEEAATLLKDDDSVCFGVHLVLNSEWDRVKWGPLTTLTPESGLVDEEGHFLPNPQFFLETKPEIAVIMAEYDAQYQRLLDLGFKISYADSHMFAENCIPGLQEAVDQWTAEKGLLNHADYYSVPPDVEKLINREIRTLDFLKSVPPGQYFYVIHPAVDSAEMRQTGNASISGQKIATDRDKEATLFSKKMVKLTLKSIGVETIRYDQAIKKPRIDVTSLLL</sequence>
<comment type="cofactor">
    <cofactor evidence="1">
        <name>Mg(2+)</name>
        <dbReference type="ChEBI" id="CHEBI:18420"/>
    </cofactor>
</comment>
<dbReference type="SUPFAM" id="SSF88713">
    <property type="entry name" value="Glycoside hydrolase/deacetylase"/>
    <property type="match status" value="1"/>
</dbReference>
<accession>A0A940SS19</accession>
<keyword evidence="7" id="KW-1185">Reference proteome</keyword>
<dbReference type="GO" id="GO:0046872">
    <property type="term" value="F:metal ion binding"/>
    <property type="evidence" value="ECO:0007669"/>
    <property type="project" value="UniProtKB-KW"/>
</dbReference>
<dbReference type="EMBL" id="JAEEGA010000006">
    <property type="protein sequence ID" value="MBP1041442.1"/>
    <property type="molecule type" value="Genomic_DNA"/>
</dbReference>
<proteinExistence type="predicted"/>
<dbReference type="Proteomes" id="UP000674938">
    <property type="component" value="Unassembled WGS sequence"/>
</dbReference>
<evidence type="ECO:0000256" key="5">
    <source>
        <dbReference type="ARBA" id="ARBA00023277"/>
    </source>
</evidence>
<dbReference type="PANTHER" id="PTHR31609">
    <property type="entry name" value="YDJC DEACETYLASE FAMILY MEMBER"/>
    <property type="match status" value="1"/>
</dbReference>
<organism evidence="6 7">
    <name type="scientific">Vagococcus allomyrinae</name>
    <dbReference type="NCBI Taxonomy" id="2794353"/>
    <lineage>
        <taxon>Bacteria</taxon>
        <taxon>Bacillati</taxon>
        <taxon>Bacillota</taxon>
        <taxon>Bacilli</taxon>
        <taxon>Lactobacillales</taxon>
        <taxon>Enterococcaceae</taxon>
        <taxon>Vagococcus</taxon>
    </lineage>
</organism>
<dbReference type="GO" id="GO:0019213">
    <property type="term" value="F:deacetylase activity"/>
    <property type="evidence" value="ECO:0007669"/>
    <property type="project" value="TreeGrafter"/>
</dbReference>
<evidence type="ECO:0000313" key="7">
    <source>
        <dbReference type="Proteomes" id="UP000674938"/>
    </source>
</evidence>
<dbReference type="Pfam" id="PF04794">
    <property type="entry name" value="YdjC"/>
    <property type="match status" value="1"/>
</dbReference>
<evidence type="ECO:0000256" key="2">
    <source>
        <dbReference type="ARBA" id="ARBA00022723"/>
    </source>
</evidence>
<keyword evidence="4" id="KW-0460">Magnesium</keyword>
<protein>
    <submittedName>
        <fullName evidence="6">ChbG/HpnK family deacetylase</fullName>
    </submittedName>
</protein>
<evidence type="ECO:0000256" key="3">
    <source>
        <dbReference type="ARBA" id="ARBA00022801"/>
    </source>
</evidence>
<name>A0A940SS19_9ENTE</name>
<gene>
    <name evidence="6" type="ORF">I6N95_10535</name>
</gene>
<keyword evidence="3" id="KW-0378">Hydrolase</keyword>
<reference evidence="6" key="1">
    <citation type="submission" date="2020-12" db="EMBL/GenBank/DDBJ databases">
        <title>Vagococcus allomyrinae sp. nov. and Enterococcus lavae sp. nov., isolated from the larvae of Allomyrina dichotoma.</title>
        <authorList>
            <person name="Lee S.D."/>
        </authorList>
    </citation>
    <scope>NUCLEOTIDE SEQUENCE</scope>
    <source>
        <strain evidence="6">BWB3-3</strain>
    </source>
</reference>
<dbReference type="InterPro" id="IPR006879">
    <property type="entry name" value="YdjC-like"/>
</dbReference>
<keyword evidence="5" id="KW-0119">Carbohydrate metabolism</keyword>
<evidence type="ECO:0000313" key="6">
    <source>
        <dbReference type="EMBL" id="MBP1041442.1"/>
    </source>
</evidence>
<evidence type="ECO:0000256" key="1">
    <source>
        <dbReference type="ARBA" id="ARBA00001946"/>
    </source>
</evidence>